<dbReference type="GO" id="GO:0070025">
    <property type="term" value="F:carbon monoxide binding"/>
    <property type="evidence" value="ECO:0007669"/>
    <property type="project" value="UniProtKB-ARBA"/>
</dbReference>
<dbReference type="GO" id="GO:0020037">
    <property type="term" value="F:heme binding"/>
    <property type="evidence" value="ECO:0007669"/>
    <property type="project" value="UniProtKB-ARBA"/>
</dbReference>
<dbReference type="GO" id="GO:0005524">
    <property type="term" value="F:ATP binding"/>
    <property type="evidence" value="ECO:0007669"/>
    <property type="project" value="UniProtKB-ARBA"/>
</dbReference>
<evidence type="ECO:0000259" key="12">
    <source>
        <dbReference type="SMART" id="SM00387"/>
    </source>
</evidence>
<evidence type="ECO:0000256" key="10">
    <source>
        <dbReference type="ARBA" id="ARBA00023012"/>
    </source>
</evidence>
<dbReference type="PANTHER" id="PTHR24421:SF56">
    <property type="entry name" value="OXYGEN SENSOR HISTIDINE KINASE RESPONSE REGULATOR DOST"/>
    <property type="match status" value="1"/>
</dbReference>
<evidence type="ECO:0000259" key="11">
    <source>
        <dbReference type="SMART" id="SM00065"/>
    </source>
</evidence>
<keyword evidence="7 13" id="KW-0418">Kinase</keyword>
<dbReference type="Proteomes" id="UP000249324">
    <property type="component" value="Unassembled WGS sequence"/>
</dbReference>
<dbReference type="Pfam" id="PF07730">
    <property type="entry name" value="HisKA_3"/>
    <property type="match status" value="1"/>
</dbReference>
<evidence type="ECO:0000313" key="13">
    <source>
        <dbReference type="EMBL" id="MFO7193734.1"/>
    </source>
</evidence>
<gene>
    <name evidence="13" type="ORF">DIU77_015940</name>
</gene>
<dbReference type="SMART" id="SM00065">
    <property type="entry name" value="GAF"/>
    <property type="match status" value="2"/>
</dbReference>
<evidence type="ECO:0000256" key="8">
    <source>
        <dbReference type="ARBA" id="ARBA00022842"/>
    </source>
</evidence>
<dbReference type="GO" id="GO:0000287">
    <property type="term" value="F:magnesium ion binding"/>
    <property type="evidence" value="ECO:0007669"/>
    <property type="project" value="UniProtKB-ARBA"/>
</dbReference>
<evidence type="ECO:0000256" key="7">
    <source>
        <dbReference type="ARBA" id="ARBA00022777"/>
    </source>
</evidence>
<evidence type="ECO:0000256" key="5">
    <source>
        <dbReference type="ARBA" id="ARBA00022679"/>
    </source>
</evidence>
<dbReference type="EMBL" id="QGUI02000264">
    <property type="protein sequence ID" value="MFO7193734.1"/>
    <property type="molecule type" value="Genomic_DNA"/>
</dbReference>
<reference evidence="13 14" key="1">
    <citation type="journal article" date="2021" name="BMC Genomics">
        <title>Genome-resolved metagenome and metatranscriptome analyses of thermophilic composting reveal key bacterial players and their metabolic interactions.</title>
        <authorList>
            <person name="Braga L.P.P."/>
            <person name="Pereira R.V."/>
            <person name="Martins L.F."/>
            <person name="Moura L.M.S."/>
            <person name="Sanchez F.B."/>
            <person name="Patane J.S.L."/>
            <person name="da Silva A.M."/>
            <person name="Setubal J.C."/>
        </authorList>
    </citation>
    <scope>NUCLEOTIDE SEQUENCE [LARGE SCALE GENOMIC DNA]</scope>
    <source>
        <strain evidence="13">ZC4RG45</strain>
    </source>
</reference>
<dbReference type="GO" id="GO:0000155">
    <property type="term" value="F:phosphorelay sensor kinase activity"/>
    <property type="evidence" value="ECO:0007669"/>
    <property type="project" value="UniProtKB-ARBA"/>
</dbReference>
<feature type="domain" description="GAF" evidence="11">
    <location>
        <begin position="58"/>
        <end position="206"/>
    </location>
</feature>
<evidence type="ECO:0000256" key="6">
    <source>
        <dbReference type="ARBA" id="ARBA00022723"/>
    </source>
</evidence>
<evidence type="ECO:0000256" key="1">
    <source>
        <dbReference type="ARBA" id="ARBA00001946"/>
    </source>
</evidence>
<dbReference type="SUPFAM" id="SSF55874">
    <property type="entry name" value="ATPase domain of HSP90 chaperone/DNA topoisomerase II/histidine kinase"/>
    <property type="match status" value="1"/>
</dbReference>
<dbReference type="InterPro" id="IPR003018">
    <property type="entry name" value="GAF"/>
</dbReference>
<dbReference type="InterPro" id="IPR050482">
    <property type="entry name" value="Sensor_HK_TwoCompSys"/>
</dbReference>
<keyword evidence="5" id="KW-0808">Transferase</keyword>
<evidence type="ECO:0000313" key="14">
    <source>
        <dbReference type="Proteomes" id="UP000249324"/>
    </source>
</evidence>
<feature type="domain" description="GAF" evidence="11">
    <location>
        <begin position="227"/>
        <end position="374"/>
    </location>
</feature>
<dbReference type="PANTHER" id="PTHR24421">
    <property type="entry name" value="NITRATE/NITRITE SENSOR PROTEIN NARX-RELATED"/>
    <property type="match status" value="1"/>
</dbReference>
<protein>
    <submittedName>
        <fullName evidence="13">GAF domain-containing sensor histidine kinase</fullName>
    </submittedName>
</protein>
<feature type="domain" description="Histidine kinase/HSP90-like ATPase" evidence="12">
    <location>
        <begin position="486"/>
        <end position="574"/>
    </location>
</feature>
<dbReference type="Gene3D" id="3.30.565.10">
    <property type="entry name" value="Histidine kinase-like ATPase, C-terminal domain"/>
    <property type="match status" value="1"/>
</dbReference>
<dbReference type="Pfam" id="PF02518">
    <property type="entry name" value="HATPase_c"/>
    <property type="match status" value="1"/>
</dbReference>
<keyword evidence="3" id="KW-0963">Cytoplasm</keyword>
<dbReference type="GO" id="GO:0019826">
    <property type="term" value="F:oxygen sensor activity"/>
    <property type="evidence" value="ECO:0007669"/>
    <property type="project" value="UniProtKB-ARBA"/>
</dbReference>
<dbReference type="Gene3D" id="1.20.5.1930">
    <property type="match status" value="1"/>
</dbReference>
<dbReference type="InterPro" id="IPR011712">
    <property type="entry name" value="Sig_transdc_His_kin_sub3_dim/P"/>
</dbReference>
<comment type="caution">
    <text evidence="13">The sequence shown here is derived from an EMBL/GenBank/DDBJ whole genome shotgun (WGS) entry which is preliminary data.</text>
</comment>
<evidence type="ECO:0000256" key="3">
    <source>
        <dbReference type="ARBA" id="ARBA00022490"/>
    </source>
</evidence>
<dbReference type="AlphaFoldDB" id="A0ABD6FLH5"/>
<keyword evidence="8" id="KW-0460">Magnesium</keyword>
<accession>A0ABD6FLH5</accession>
<sequence length="574" mass="61384">MNEDVQPDVSPSGSVVPKELRLDELMREVADRLHEIMHTRDALKSLLDAVVAIGTGLDLDATLQRIVRVATELVDARYGALGVLNPDGNGLSEFVFEGITQQEREQLGNPPEGHGLVGLLIKDPKPMRLKDLTKHPASVGFPPGHPPMYSFLGVPIRVRDEVFGNLYLTEKRGGSEFTDDDEAIIQALASAAGVAIENARLFAQARDQARWLSASARVNAQLLGGASENESLTSICRLVLDLASACCVAVLLEDPADVDSLVVRAAAGQDAEGIEGTMLPKKTPVVAEVLASGAPQLTDELGKYLPDDLALPAGLAGPAVVVAIHNTAQANGVLLAGRQKGAETFSRDQVQVLASFADQASVAMELADKQRQQRMLDVLADRDRIAADLHDHVIQRLYAGGMRLQSILPRITDPVAQSRAEALVAELDETINEIRTAIFDLHTSGDQRRPGLRRRVLDVVTETTGDTELSPSVRIHGAIETVVPKEVGEHALAVLREALSNVVRHANASVVSVTVSADDALLVEVVDDGDGMAEVPHHRGLANMQRRAAHCGGSLQITSEPGAGTTVSWRVPLR</sequence>
<dbReference type="GO" id="GO:0070026">
    <property type="term" value="F:nitric oxide binding"/>
    <property type="evidence" value="ECO:0007669"/>
    <property type="project" value="UniProtKB-ARBA"/>
</dbReference>
<dbReference type="FunFam" id="3.30.450.40:FF:000052">
    <property type="entry name" value="Oxygen sensor histidine kinase response regulator DevS/DosS"/>
    <property type="match status" value="1"/>
</dbReference>
<dbReference type="Gene3D" id="3.30.450.40">
    <property type="match status" value="2"/>
</dbReference>
<dbReference type="CDD" id="cd16917">
    <property type="entry name" value="HATPase_UhpB-NarQ-NarX-like"/>
    <property type="match status" value="1"/>
</dbReference>
<evidence type="ECO:0000256" key="9">
    <source>
        <dbReference type="ARBA" id="ARBA00023004"/>
    </source>
</evidence>
<name>A0ABD6FLH5_9PSEU</name>
<evidence type="ECO:0000256" key="2">
    <source>
        <dbReference type="ARBA" id="ARBA00001971"/>
    </source>
</evidence>
<proteinExistence type="predicted"/>
<comment type="cofactor">
    <cofactor evidence="2">
        <name>heme</name>
        <dbReference type="ChEBI" id="CHEBI:30413"/>
    </cofactor>
</comment>
<dbReference type="InterPro" id="IPR003594">
    <property type="entry name" value="HATPase_dom"/>
</dbReference>
<keyword evidence="4" id="KW-0597">Phosphoprotein</keyword>
<dbReference type="GO" id="GO:0019825">
    <property type="term" value="F:oxygen binding"/>
    <property type="evidence" value="ECO:0007669"/>
    <property type="project" value="UniProtKB-ARBA"/>
</dbReference>
<dbReference type="SMART" id="SM00387">
    <property type="entry name" value="HATPase_c"/>
    <property type="match status" value="1"/>
</dbReference>
<comment type="cofactor">
    <cofactor evidence="1">
        <name>Mg(2+)</name>
        <dbReference type="ChEBI" id="CHEBI:18420"/>
    </cofactor>
</comment>
<evidence type="ECO:0000256" key="4">
    <source>
        <dbReference type="ARBA" id="ARBA00022553"/>
    </source>
</evidence>
<keyword evidence="10" id="KW-0902">Two-component regulatory system</keyword>
<dbReference type="SUPFAM" id="SSF55781">
    <property type="entry name" value="GAF domain-like"/>
    <property type="match status" value="2"/>
</dbReference>
<dbReference type="Pfam" id="PF13185">
    <property type="entry name" value="GAF_2"/>
    <property type="match status" value="2"/>
</dbReference>
<organism evidence="13 14">
    <name type="scientific">Thermocrispum agreste</name>
    <dbReference type="NCBI Taxonomy" id="37925"/>
    <lineage>
        <taxon>Bacteria</taxon>
        <taxon>Bacillati</taxon>
        <taxon>Actinomycetota</taxon>
        <taxon>Actinomycetes</taxon>
        <taxon>Pseudonocardiales</taxon>
        <taxon>Pseudonocardiaceae</taxon>
        <taxon>Thermocrispum</taxon>
    </lineage>
</organism>
<dbReference type="InterPro" id="IPR029016">
    <property type="entry name" value="GAF-like_dom_sf"/>
</dbReference>
<keyword evidence="9" id="KW-0408">Iron</keyword>
<keyword evidence="6" id="KW-0479">Metal-binding</keyword>
<dbReference type="GO" id="GO:0070483">
    <property type="term" value="P:detection of hypoxia"/>
    <property type="evidence" value="ECO:0007669"/>
    <property type="project" value="UniProtKB-ARBA"/>
</dbReference>
<dbReference type="InterPro" id="IPR036890">
    <property type="entry name" value="HATPase_C_sf"/>
</dbReference>